<dbReference type="SUPFAM" id="SSF52540">
    <property type="entry name" value="P-loop containing nucleoside triphosphate hydrolases"/>
    <property type="match status" value="1"/>
</dbReference>
<dbReference type="GO" id="GO:0003777">
    <property type="term" value="F:microtubule motor activity"/>
    <property type="evidence" value="ECO:0007669"/>
    <property type="project" value="InterPro"/>
</dbReference>
<evidence type="ECO:0000313" key="10">
    <source>
        <dbReference type="Proteomes" id="UP000245946"/>
    </source>
</evidence>
<dbReference type="Proteomes" id="UP000245946">
    <property type="component" value="Unassembled WGS sequence"/>
</dbReference>
<dbReference type="GO" id="GO:0005874">
    <property type="term" value="C:microtubule"/>
    <property type="evidence" value="ECO:0007669"/>
    <property type="project" value="UniProtKB-KW"/>
</dbReference>
<dbReference type="Gene3D" id="3.40.850.10">
    <property type="entry name" value="Kinesin motor domain"/>
    <property type="match status" value="1"/>
</dbReference>
<dbReference type="AlphaFoldDB" id="A0A316ZGZ9"/>
<evidence type="ECO:0000256" key="5">
    <source>
        <dbReference type="ARBA" id="ARBA00023054"/>
    </source>
</evidence>
<dbReference type="InterPro" id="IPR001752">
    <property type="entry name" value="Kinesin_motor_dom"/>
</dbReference>
<keyword evidence="2" id="KW-0963">Cytoplasm</keyword>
<name>A0A316ZGZ9_9BASI</name>
<evidence type="ECO:0000259" key="8">
    <source>
        <dbReference type="PROSITE" id="PS50067"/>
    </source>
</evidence>
<evidence type="ECO:0000256" key="1">
    <source>
        <dbReference type="ARBA" id="ARBA00004496"/>
    </source>
</evidence>
<sequence length="475" mass="50867">MSVERDFSVVFRLRPLLQAPGAEQQEPLVTVDEGAAAGAAGTHTAVVSQERKSWKHGETAEQHRFAAHRVYGCEAQTDELFDEHVAPLVPFALDGGYATVLAYGQTASGKTHTLSHCSAAAARVLSAANAARRPGGKGCRITISCIEIYGKTVNDLLDAANKRAAVAEDMQGRGVLARVTEREVTTEQEILTAMEQAWALRRTSATAKNAQSSRSHALIRLTLAPEGDANATPGVLQLVDLAGSERAAGDSASHSSERMAETVAINTSLMALKECMRARSGGAASDASAKHIPFRSTKLTLALKEAFDLFSRQPATTVFIATASTAAADISATLNTFRYASALLLVPQRLVVQEPDPRDVTYWSNARVLEWLAKYGGAALVRPQDVAPYEDGLALSRVPEADFMARLQRGSDGALQGESARRLYLKWWRIVIASRTLAKEARAAEWKRTKAAAAAASEAADAEAAREILADVQCE</sequence>
<comment type="similarity">
    <text evidence="6 7">Belongs to the TRAFAC class myosin-kinesin ATPase superfamily. Kinesin family.</text>
</comment>
<dbReference type="GeneID" id="37269047"/>
<dbReference type="OrthoDB" id="3176171at2759"/>
<dbReference type="InterPro" id="IPR019821">
    <property type="entry name" value="Kinesin_motor_CS"/>
</dbReference>
<dbReference type="PANTHER" id="PTHR47969">
    <property type="entry name" value="CHROMOSOME-ASSOCIATED KINESIN KIF4A-RELATED"/>
    <property type="match status" value="1"/>
</dbReference>
<dbReference type="PANTHER" id="PTHR47969:SF15">
    <property type="entry name" value="CHROMOSOME-ASSOCIATED KINESIN KIF4A-RELATED"/>
    <property type="match status" value="1"/>
</dbReference>
<evidence type="ECO:0000256" key="3">
    <source>
        <dbReference type="ARBA" id="ARBA00022741"/>
    </source>
</evidence>
<evidence type="ECO:0000256" key="4">
    <source>
        <dbReference type="ARBA" id="ARBA00022840"/>
    </source>
</evidence>
<dbReference type="GO" id="GO:0051231">
    <property type="term" value="P:spindle elongation"/>
    <property type="evidence" value="ECO:0007669"/>
    <property type="project" value="TreeGrafter"/>
</dbReference>
<dbReference type="GO" id="GO:0016787">
    <property type="term" value="F:hydrolase activity"/>
    <property type="evidence" value="ECO:0007669"/>
    <property type="project" value="UniProtKB-KW"/>
</dbReference>
<keyword evidence="10" id="KW-1185">Reference proteome</keyword>
<feature type="binding site" evidence="6">
    <location>
        <begin position="104"/>
        <end position="111"/>
    </location>
    <ligand>
        <name>ATP</name>
        <dbReference type="ChEBI" id="CHEBI:30616"/>
    </ligand>
</feature>
<evidence type="ECO:0000256" key="2">
    <source>
        <dbReference type="ARBA" id="ARBA00022490"/>
    </source>
</evidence>
<evidence type="ECO:0000256" key="7">
    <source>
        <dbReference type="RuleBase" id="RU000394"/>
    </source>
</evidence>
<dbReference type="PRINTS" id="PR00380">
    <property type="entry name" value="KINESINHEAVY"/>
</dbReference>
<dbReference type="GO" id="GO:0008017">
    <property type="term" value="F:microtubule binding"/>
    <property type="evidence" value="ECO:0007669"/>
    <property type="project" value="InterPro"/>
</dbReference>
<dbReference type="STRING" id="58919.A0A316ZGZ9"/>
<feature type="domain" description="Kinesin motor" evidence="8">
    <location>
        <begin position="6"/>
        <end position="346"/>
    </location>
</feature>
<proteinExistence type="inferred from homology"/>
<keyword evidence="3 6" id="KW-0547">Nucleotide-binding</keyword>
<dbReference type="EMBL" id="KZ819284">
    <property type="protein sequence ID" value="PWO01031.1"/>
    <property type="molecule type" value="Genomic_DNA"/>
</dbReference>
<gene>
    <name evidence="9" type="ORF">FA09DRAFT_327733</name>
</gene>
<dbReference type="GO" id="GO:0007018">
    <property type="term" value="P:microtubule-based movement"/>
    <property type="evidence" value="ECO:0007669"/>
    <property type="project" value="InterPro"/>
</dbReference>
<protein>
    <recommendedName>
        <fullName evidence="7">Kinesin-like protein</fullName>
    </recommendedName>
</protein>
<keyword evidence="5" id="KW-0175">Coiled coil</keyword>
<dbReference type="PROSITE" id="PS00411">
    <property type="entry name" value="KINESIN_MOTOR_1"/>
    <property type="match status" value="1"/>
</dbReference>
<dbReference type="SMART" id="SM00129">
    <property type="entry name" value="KISc"/>
    <property type="match status" value="1"/>
</dbReference>
<organism evidence="9 10">
    <name type="scientific">Tilletiopsis washingtonensis</name>
    <dbReference type="NCBI Taxonomy" id="58919"/>
    <lineage>
        <taxon>Eukaryota</taxon>
        <taxon>Fungi</taxon>
        <taxon>Dikarya</taxon>
        <taxon>Basidiomycota</taxon>
        <taxon>Ustilaginomycotina</taxon>
        <taxon>Exobasidiomycetes</taxon>
        <taxon>Entylomatales</taxon>
        <taxon>Entylomatales incertae sedis</taxon>
        <taxon>Tilletiopsis</taxon>
    </lineage>
</organism>
<keyword evidence="7" id="KW-0493">Microtubule</keyword>
<dbReference type="Pfam" id="PF00225">
    <property type="entry name" value="Kinesin"/>
    <property type="match status" value="1"/>
</dbReference>
<dbReference type="GO" id="GO:0005737">
    <property type="term" value="C:cytoplasm"/>
    <property type="evidence" value="ECO:0007669"/>
    <property type="project" value="UniProtKB-SubCell"/>
</dbReference>
<dbReference type="GO" id="GO:0005875">
    <property type="term" value="C:microtubule associated complex"/>
    <property type="evidence" value="ECO:0007669"/>
    <property type="project" value="TreeGrafter"/>
</dbReference>
<dbReference type="InterPro" id="IPR027640">
    <property type="entry name" value="Kinesin-like_fam"/>
</dbReference>
<dbReference type="GO" id="GO:0005524">
    <property type="term" value="F:ATP binding"/>
    <property type="evidence" value="ECO:0007669"/>
    <property type="project" value="UniProtKB-UniRule"/>
</dbReference>
<evidence type="ECO:0000256" key="6">
    <source>
        <dbReference type="PROSITE-ProRule" id="PRU00283"/>
    </source>
</evidence>
<reference evidence="9 10" key="1">
    <citation type="journal article" date="2018" name="Mol. Biol. Evol.">
        <title>Broad Genomic Sampling Reveals a Smut Pathogenic Ancestry of the Fungal Clade Ustilaginomycotina.</title>
        <authorList>
            <person name="Kijpornyongpan T."/>
            <person name="Mondo S.J."/>
            <person name="Barry K."/>
            <person name="Sandor L."/>
            <person name="Lee J."/>
            <person name="Lipzen A."/>
            <person name="Pangilinan J."/>
            <person name="LaButti K."/>
            <person name="Hainaut M."/>
            <person name="Henrissat B."/>
            <person name="Grigoriev I.V."/>
            <person name="Spatafora J.W."/>
            <person name="Aime M.C."/>
        </authorList>
    </citation>
    <scope>NUCLEOTIDE SEQUENCE [LARGE SCALE GENOMIC DNA]</scope>
    <source>
        <strain evidence="9 10">MCA 4186</strain>
    </source>
</reference>
<dbReference type="RefSeq" id="XP_025601309.1">
    <property type="nucleotide sequence ID" value="XM_025741503.1"/>
</dbReference>
<evidence type="ECO:0000313" key="9">
    <source>
        <dbReference type="EMBL" id="PWO01031.1"/>
    </source>
</evidence>
<keyword evidence="9" id="KW-0378">Hydrolase</keyword>
<dbReference type="InterPro" id="IPR027417">
    <property type="entry name" value="P-loop_NTPase"/>
</dbReference>
<dbReference type="InterPro" id="IPR036961">
    <property type="entry name" value="Kinesin_motor_dom_sf"/>
</dbReference>
<comment type="subcellular location">
    <subcellularLocation>
        <location evidence="1">Cytoplasm</location>
    </subcellularLocation>
</comment>
<accession>A0A316ZGZ9</accession>
<keyword evidence="4 6" id="KW-0067">ATP-binding</keyword>
<dbReference type="PROSITE" id="PS50067">
    <property type="entry name" value="KINESIN_MOTOR_2"/>
    <property type="match status" value="1"/>
</dbReference>
<keyword evidence="6 7" id="KW-0505">Motor protein</keyword>
<dbReference type="GO" id="GO:0007052">
    <property type="term" value="P:mitotic spindle organization"/>
    <property type="evidence" value="ECO:0007669"/>
    <property type="project" value="TreeGrafter"/>
</dbReference>